<dbReference type="InterPro" id="IPR011990">
    <property type="entry name" value="TPR-like_helical_dom_sf"/>
</dbReference>
<evidence type="ECO:0000256" key="1">
    <source>
        <dbReference type="ARBA" id="ARBA00001947"/>
    </source>
</evidence>
<evidence type="ECO:0000256" key="11">
    <source>
        <dbReference type="ARBA" id="ARBA00023136"/>
    </source>
</evidence>
<feature type="transmembrane region" description="Helical" evidence="13">
    <location>
        <begin position="6"/>
        <end position="27"/>
    </location>
</feature>
<evidence type="ECO:0000313" key="15">
    <source>
        <dbReference type="EMBL" id="AYM54124.1"/>
    </source>
</evidence>
<keyword evidence="11 13" id="KW-0472">Membrane</keyword>
<dbReference type="InterPro" id="IPR008915">
    <property type="entry name" value="Peptidase_M50"/>
</dbReference>
<dbReference type="AlphaFoldDB" id="A0A3S5GY14"/>
<evidence type="ECO:0000256" key="5">
    <source>
        <dbReference type="ARBA" id="ARBA00022692"/>
    </source>
</evidence>
<comment type="cofactor">
    <cofactor evidence="1">
        <name>Zn(2+)</name>
        <dbReference type="ChEBI" id="CHEBI:29105"/>
    </cofactor>
</comment>
<dbReference type="GO" id="GO:0006508">
    <property type="term" value="P:proteolysis"/>
    <property type="evidence" value="ECO:0007669"/>
    <property type="project" value="UniProtKB-KW"/>
</dbReference>
<comment type="similarity">
    <text evidence="3">Belongs to the peptidase M50B family.</text>
</comment>
<evidence type="ECO:0000256" key="3">
    <source>
        <dbReference type="ARBA" id="ARBA00007931"/>
    </source>
</evidence>
<evidence type="ECO:0000256" key="6">
    <source>
        <dbReference type="ARBA" id="ARBA00022723"/>
    </source>
</evidence>
<evidence type="ECO:0000256" key="2">
    <source>
        <dbReference type="ARBA" id="ARBA00004141"/>
    </source>
</evidence>
<protein>
    <recommendedName>
        <fullName evidence="14">Peptidase M50 domain-containing protein</fullName>
    </recommendedName>
</protein>
<keyword evidence="10" id="KW-0482">Metalloprotease</keyword>
<dbReference type="GO" id="GO:0046872">
    <property type="term" value="F:metal ion binding"/>
    <property type="evidence" value="ECO:0007669"/>
    <property type="project" value="UniProtKB-KW"/>
</dbReference>
<proteinExistence type="inferred from homology"/>
<evidence type="ECO:0000256" key="4">
    <source>
        <dbReference type="ARBA" id="ARBA00022670"/>
    </source>
</evidence>
<evidence type="ECO:0000256" key="8">
    <source>
        <dbReference type="ARBA" id="ARBA00022833"/>
    </source>
</evidence>
<dbReference type="SUPFAM" id="SSF48452">
    <property type="entry name" value="TPR-like"/>
    <property type="match status" value="1"/>
</dbReference>
<dbReference type="Pfam" id="PF02163">
    <property type="entry name" value="Peptidase_M50"/>
    <property type="match status" value="1"/>
</dbReference>
<evidence type="ECO:0000256" key="7">
    <source>
        <dbReference type="ARBA" id="ARBA00022801"/>
    </source>
</evidence>
<feature type="transmembrane region" description="Helical" evidence="13">
    <location>
        <begin position="39"/>
        <end position="61"/>
    </location>
</feature>
<feature type="transmembrane region" description="Helical" evidence="13">
    <location>
        <begin position="134"/>
        <end position="153"/>
    </location>
</feature>
<keyword evidence="5 13" id="KW-0812">Transmembrane</keyword>
<keyword evidence="9 13" id="KW-1133">Transmembrane helix</keyword>
<accession>A0A3S5GY14</accession>
<keyword evidence="6" id="KW-0479">Metal-binding</keyword>
<dbReference type="PANTHER" id="PTHR39188">
    <property type="entry name" value="MEMBRANE-ASSOCIATED ZINC METALLOPROTEASE M50B"/>
    <property type="match status" value="1"/>
</dbReference>
<organism evidence="15">
    <name type="scientific">Chondromyces catenulatus</name>
    <dbReference type="NCBI Taxonomy" id="1653841"/>
    <lineage>
        <taxon>Bacteria</taxon>
        <taxon>Pseudomonadati</taxon>
        <taxon>Myxococcota</taxon>
        <taxon>Polyangia</taxon>
        <taxon>Polyangiales</taxon>
        <taxon>Polyangiaceae</taxon>
        <taxon>Chondromyces</taxon>
    </lineage>
</organism>
<comment type="subcellular location">
    <subcellularLocation>
        <location evidence="2">Membrane</location>
        <topology evidence="2">Multi-pass membrane protein</topology>
    </subcellularLocation>
</comment>
<feature type="transmembrane region" description="Helical" evidence="13">
    <location>
        <begin position="173"/>
        <end position="198"/>
    </location>
</feature>
<keyword evidence="4" id="KW-0645">Protease</keyword>
<evidence type="ECO:0000256" key="10">
    <source>
        <dbReference type="ARBA" id="ARBA00023049"/>
    </source>
</evidence>
<keyword evidence="7" id="KW-0378">Hydrolase</keyword>
<keyword evidence="8" id="KW-0862">Zinc</keyword>
<sequence>MSFRLFGFEIEVQASFWLAAVFLVFPWNRQITANEILSMLVWVVVVLVSILVHELGHALAFRRYRVQSDILLYHFGGLTIPRTVVPLRRLDNIIISLAGPFSGFLVGGAVFAFTRLAPNVVDRMPDLARQAIGSLLFVNIIWGLINLLPVLPLDGGHVLESALGPRRERMTATISLVVATAVSIGFLYMSWFWPALIFGMSAFQSFRRLQALTPDSSEDTPAPRKEPEPGEEPLTGELLSLLLRAKQAVGDDDLAKARSLSEEVLSRQSTSEPPPPRALREAFEVLGWAELASGDAEKAAKMVRDARKYGVVDPALVGAVHFARRDLREARRVLEAARASGDDRKEVVGPLIQILLEQGEVARAAAVAYDIIDSLSEEDARRMASIAFDGRAFDWSARLYEAIFERRGQPEDAYEAARAHAQDGAYERAIEMLRKAVESGFSDRARAWSDAALEALRADKNLETVVPRP</sequence>
<evidence type="ECO:0000256" key="12">
    <source>
        <dbReference type="SAM" id="MobiDB-lite"/>
    </source>
</evidence>
<evidence type="ECO:0000259" key="14">
    <source>
        <dbReference type="Pfam" id="PF02163"/>
    </source>
</evidence>
<dbReference type="GO" id="GO:0016020">
    <property type="term" value="C:membrane"/>
    <property type="evidence" value="ECO:0007669"/>
    <property type="project" value="UniProtKB-SubCell"/>
</dbReference>
<dbReference type="PANTHER" id="PTHR39188:SF3">
    <property type="entry name" value="STAGE IV SPORULATION PROTEIN FB"/>
    <property type="match status" value="1"/>
</dbReference>
<reference evidence="15" key="1">
    <citation type="journal article" date="2018" name="J. Ind. Microbiol. Biotechnol.">
        <title>Genome mining reveals uncommon alkylpyrones as type III PKS products from myxobacteria.</title>
        <authorList>
            <person name="Hug J.J."/>
            <person name="Panter F."/>
            <person name="Krug D."/>
            <person name="Muller R."/>
        </authorList>
    </citation>
    <scope>NUCLEOTIDE SEQUENCE</scope>
    <source>
        <strain evidence="15">Sp. MSr9030</strain>
    </source>
</reference>
<dbReference type="EMBL" id="MH908917">
    <property type="protein sequence ID" value="AYM54124.1"/>
    <property type="molecule type" value="Genomic_DNA"/>
</dbReference>
<dbReference type="Gene3D" id="1.25.40.10">
    <property type="entry name" value="Tetratricopeptide repeat domain"/>
    <property type="match status" value="1"/>
</dbReference>
<dbReference type="GO" id="GO:0008237">
    <property type="term" value="F:metallopeptidase activity"/>
    <property type="evidence" value="ECO:0007669"/>
    <property type="project" value="UniProtKB-KW"/>
</dbReference>
<evidence type="ECO:0000256" key="13">
    <source>
        <dbReference type="SAM" id="Phobius"/>
    </source>
</evidence>
<name>A0A3S5GY14_9BACT</name>
<feature type="region of interest" description="Disordered" evidence="12">
    <location>
        <begin position="214"/>
        <end position="233"/>
    </location>
</feature>
<feature type="domain" description="Peptidase M50" evidence="14">
    <location>
        <begin position="133"/>
        <end position="184"/>
    </location>
</feature>
<feature type="transmembrane region" description="Helical" evidence="13">
    <location>
        <begin position="93"/>
        <end position="113"/>
    </location>
</feature>
<evidence type="ECO:0000256" key="9">
    <source>
        <dbReference type="ARBA" id="ARBA00022989"/>
    </source>
</evidence>